<dbReference type="Proteomes" id="UP001630127">
    <property type="component" value="Unassembled WGS sequence"/>
</dbReference>
<evidence type="ECO:0000256" key="11">
    <source>
        <dbReference type="ARBA" id="ARBA00023157"/>
    </source>
</evidence>
<evidence type="ECO:0000256" key="8">
    <source>
        <dbReference type="ARBA" id="ARBA00023055"/>
    </source>
</evidence>
<feature type="transmembrane region" description="Helical" evidence="15">
    <location>
        <begin position="1148"/>
        <end position="1171"/>
    </location>
</feature>
<reference evidence="17 18" key="1">
    <citation type="submission" date="2024-11" db="EMBL/GenBank/DDBJ databases">
        <title>A near-complete genome assembly of Cinchona calisaya.</title>
        <authorList>
            <person name="Lian D.C."/>
            <person name="Zhao X.W."/>
            <person name="Wei L."/>
        </authorList>
    </citation>
    <scope>NUCLEOTIDE SEQUENCE [LARGE SCALE GENOMIC DNA]</scope>
    <source>
        <tissue evidence="17">Nenye</tissue>
    </source>
</reference>
<feature type="domain" description="SSD" evidence="16">
    <location>
        <begin position="631"/>
        <end position="794"/>
    </location>
</feature>
<dbReference type="GO" id="GO:0012505">
    <property type="term" value="C:endomembrane system"/>
    <property type="evidence" value="ECO:0007669"/>
    <property type="project" value="UniProtKB-SubCell"/>
</dbReference>
<keyword evidence="10 15" id="KW-0472">Membrane</keyword>
<keyword evidence="14" id="KW-0753">Steroid metabolism</keyword>
<feature type="transmembrane region" description="Helical" evidence="15">
    <location>
        <begin position="665"/>
        <end position="688"/>
    </location>
</feature>
<comment type="caution">
    <text evidence="17">The sequence shown here is derived from an EMBL/GenBank/DDBJ whole genome shotgun (WGS) entry which is preliminary data.</text>
</comment>
<sequence>MRHLMVLQLGGISRAVPLFLVLSMVFIASAERSRLTSSAALYLRERHTEGYCAMYDICGARTDGKVLNCPFGSPAVKPDDLLSSKIQSLCPTITGNVCCTEAQFETLRTQVQQAIPFLVGCPACLRNFLNLFCELSCSPNQSQFINVTSIAKVGNNFTVGGIDFFITDNFGEGLFESCKDVKFGTMNSRAIEFIGAGAKNFRDWYAFIGRRAALGVPGSPYAINFRSVVPDSSGMKPMNVSTYSCGDTSLGCSCGDCPASPLCSASVSPAPHKKISCSVRIGSIKAKCIEVAVAILYIVLVSVFLGWGFWQRKKERAPVSRTKPLVNVTNIGVVRHVSSKKDENIPMQMLEDVPQITNGVQLSIVQGYLAKFYRKYGTWVARNPILVLCSSLAIVLVLCLGLIRFQVETRPEKLWVGPGSRAAEEKLFFDSHLAPFYRIEQLIIATIPDTVHGKPPSIVTENNIKLLFDIQKKVDAIQANYSGSMVSLTDICMKPLGQDCATQSVLQYFKMNPENYDSFGGVGHVEYCFQQYTSADSCMSAFKAPLDPSTALGGFSGSNYSEASAFIVTYPVNNAVELEGNYTKKAVAWEKAFVHLAKEELLPLVQSKNLTLAFSSESSVEEELKRESTADVITILISYLVMFAYISLTLGDTPRFTSYYISSKVLLGLSGVLLVFLSVLGSVGFFSAVGVKSTLIIMEVIPFLVLAVGVDNMCILVHAVKRQPLELPLEGRISNALVEVGPSITLASLSEVLAFAVGSFIPMPACRVFSMFAALAVLLDFLLQVTAFVALIVFDFLRAEDNRIDCFPCVQISDSNADPDSGANQRKQGLLARYMKDIHAPILNLWGVKVVVISIFAAFVLASIALCTRIEPGLEQQIVLPRDSYLQGYFTNVSEYLRIGPPLYFVVKNYNYSSESRQTNQLCSISQCDSQSLLNEIARASLVPETSYIAKPAASWLDDFLVWLSPEAFGCCRKFANGSYCPPDDQPPCCSSSSGLCTLNEVCKDCTTCFRHSDLQNARPSTVQFREKLPWFLSALPSADCAKGGNGAYTNSVELQGYEDGVIQASAFRTYHTPLNKQTDYVNSMRAARDFSSRVSDSLKIEIFPYAVFYMFFEQYLNIWRTALINLMIAIGAVFVVCLVITCSLWTSAIILLVLAMIVVDLMGLMAILNIQLNAVSVVNLVMSVGIAVEFCVHITHAFMVSSGDRNQRMKDSLTTMGASVFSGITLTKLVGVLVLCFSRTEVFVVYYFKMYLTLVLLGFLHGLVFLPVLLSLFGPPSRCVLIEKQENRPSTSSQI</sequence>
<dbReference type="InterPro" id="IPR053956">
    <property type="entry name" value="NPC1_MLD"/>
</dbReference>
<name>A0ABD2YFK8_9GENT</name>
<dbReference type="Gene3D" id="1.20.1640.10">
    <property type="entry name" value="Multidrug efflux transporter AcrB transmembrane domain"/>
    <property type="match status" value="2"/>
</dbReference>
<evidence type="ECO:0000256" key="4">
    <source>
        <dbReference type="ARBA" id="ARBA00022548"/>
    </source>
</evidence>
<dbReference type="Pfam" id="PF22314">
    <property type="entry name" value="NPC1_MLD"/>
    <property type="match status" value="1"/>
</dbReference>
<dbReference type="EMBL" id="JBJUIK010000014">
    <property type="protein sequence ID" value="KAL3505496.1"/>
    <property type="molecule type" value="Genomic_DNA"/>
</dbReference>
<keyword evidence="18" id="KW-1185">Reference proteome</keyword>
<dbReference type="PANTHER" id="PTHR45727:SF2">
    <property type="entry name" value="NPC INTRACELLULAR CHOLESTEROL TRANSPORTER 1"/>
    <property type="match status" value="1"/>
</dbReference>
<dbReference type="NCBIfam" id="TIGR00917">
    <property type="entry name" value="2A060601"/>
    <property type="match status" value="1"/>
</dbReference>
<dbReference type="PANTHER" id="PTHR45727">
    <property type="entry name" value="NPC INTRACELLULAR CHOLESTEROL TRANSPORTER 1"/>
    <property type="match status" value="1"/>
</dbReference>
<evidence type="ECO:0000256" key="9">
    <source>
        <dbReference type="ARBA" id="ARBA00023098"/>
    </source>
</evidence>
<keyword evidence="7 15" id="KW-1133">Transmembrane helix</keyword>
<comment type="similarity">
    <text evidence="2">Belongs to the patched family.</text>
</comment>
<feature type="transmembrane region" description="Helical" evidence="15">
    <location>
        <begin position="1123"/>
        <end position="1142"/>
    </location>
</feature>
<keyword evidence="13" id="KW-0325">Glycoprotein</keyword>
<feature type="transmembrane region" description="Helical" evidence="15">
    <location>
        <begin position="845"/>
        <end position="867"/>
    </location>
</feature>
<organism evidence="17 18">
    <name type="scientific">Cinchona calisaya</name>
    <dbReference type="NCBI Taxonomy" id="153742"/>
    <lineage>
        <taxon>Eukaryota</taxon>
        <taxon>Viridiplantae</taxon>
        <taxon>Streptophyta</taxon>
        <taxon>Embryophyta</taxon>
        <taxon>Tracheophyta</taxon>
        <taxon>Spermatophyta</taxon>
        <taxon>Magnoliopsida</taxon>
        <taxon>eudicotyledons</taxon>
        <taxon>Gunneridae</taxon>
        <taxon>Pentapetalae</taxon>
        <taxon>asterids</taxon>
        <taxon>lamiids</taxon>
        <taxon>Gentianales</taxon>
        <taxon>Rubiaceae</taxon>
        <taxon>Cinchonoideae</taxon>
        <taxon>Cinchoneae</taxon>
        <taxon>Cinchona</taxon>
    </lineage>
</organism>
<keyword evidence="5 15" id="KW-0812">Transmembrane</keyword>
<evidence type="ECO:0000259" key="16">
    <source>
        <dbReference type="PROSITE" id="PS50156"/>
    </source>
</evidence>
<keyword evidence="9" id="KW-0443">Lipid metabolism</keyword>
<evidence type="ECO:0000256" key="14">
    <source>
        <dbReference type="ARBA" id="ARBA00023221"/>
    </source>
</evidence>
<feature type="transmembrane region" description="Helical" evidence="15">
    <location>
        <begin position="632"/>
        <end position="650"/>
    </location>
</feature>
<feature type="transmembrane region" description="Helical" evidence="15">
    <location>
        <begin position="6"/>
        <end position="28"/>
    </location>
</feature>
<accession>A0ABD2YFK8</accession>
<dbReference type="Pfam" id="PF12349">
    <property type="entry name" value="Sterol-sensing"/>
    <property type="match status" value="1"/>
</dbReference>
<evidence type="ECO:0000313" key="18">
    <source>
        <dbReference type="Proteomes" id="UP001630127"/>
    </source>
</evidence>
<evidence type="ECO:0000256" key="5">
    <source>
        <dbReference type="ARBA" id="ARBA00022692"/>
    </source>
</evidence>
<evidence type="ECO:0000256" key="3">
    <source>
        <dbReference type="ARBA" id="ARBA00022448"/>
    </source>
</evidence>
<dbReference type="InterPro" id="IPR053958">
    <property type="entry name" value="HMGCR/SNAP/NPC1-like_SSD"/>
</dbReference>
<dbReference type="GO" id="GO:0015918">
    <property type="term" value="P:sterol transport"/>
    <property type="evidence" value="ECO:0007669"/>
    <property type="project" value="UniProtKB-ARBA"/>
</dbReference>
<proteinExistence type="inferred from homology"/>
<keyword evidence="3" id="KW-0813">Transport</keyword>
<dbReference type="PROSITE" id="PS50156">
    <property type="entry name" value="SSD"/>
    <property type="match status" value="1"/>
</dbReference>
<dbReference type="Pfam" id="PF16414">
    <property type="entry name" value="NPC1_N"/>
    <property type="match status" value="1"/>
</dbReference>
<evidence type="ECO:0000313" key="17">
    <source>
        <dbReference type="EMBL" id="KAL3505496.1"/>
    </source>
</evidence>
<dbReference type="GO" id="GO:0008203">
    <property type="term" value="P:cholesterol metabolic process"/>
    <property type="evidence" value="ECO:0007669"/>
    <property type="project" value="UniProtKB-KW"/>
</dbReference>
<feature type="transmembrane region" description="Helical" evidence="15">
    <location>
        <begin position="288"/>
        <end position="310"/>
    </location>
</feature>
<protein>
    <recommendedName>
        <fullName evidence="16">SSD domain-containing protein</fullName>
    </recommendedName>
</protein>
<dbReference type="InterPro" id="IPR000731">
    <property type="entry name" value="SSD"/>
</dbReference>
<feature type="transmembrane region" description="Helical" evidence="15">
    <location>
        <begin position="1178"/>
        <end position="1199"/>
    </location>
</feature>
<keyword evidence="8" id="KW-0445">Lipid transport</keyword>
<evidence type="ECO:0000256" key="12">
    <source>
        <dbReference type="ARBA" id="ARBA00023166"/>
    </source>
</evidence>
<dbReference type="FunFam" id="1.20.1640.10:FF:000029">
    <property type="entry name" value="Putative Patched sphingolipid transporter"/>
    <property type="match status" value="1"/>
</dbReference>
<feature type="transmembrane region" description="Helical" evidence="15">
    <location>
        <begin position="1219"/>
        <end position="1239"/>
    </location>
</feature>
<dbReference type="SUPFAM" id="SSF82866">
    <property type="entry name" value="Multidrug efflux transporter AcrB transmembrane domain"/>
    <property type="match status" value="2"/>
</dbReference>
<dbReference type="InterPro" id="IPR004765">
    <property type="entry name" value="NPC1-like"/>
</dbReference>
<evidence type="ECO:0000256" key="1">
    <source>
        <dbReference type="ARBA" id="ARBA00004127"/>
    </source>
</evidence>
<evidence type="ECO:0000256" key="15">
    <source>
        <dbReference type="SAM" id="Phobius"/>
    </source>
</evidence>
<feature type="transmembrane region" description="Helical" evidence="15">
    <location>
        <begin position="740"/>
        <end position="761"/>
    </location>
</feature>
<dbReference type="InterPro" id="IPR032190">
    <property type="entry name" value="NPC1_N"/>
</dbReference>
<gene>
    <name evidence="17" type="ORF">ACH5RR_035337</name>
</gene>
<comment type="subcellular location">
    <subcellularLocation>
        <location evidence="1">Endomembrane system</location>
        <topology evidence="1">Multi-pass membrane protein</topology>
    </subcellularLocation>
</comment>
<dbReference type="FunFam" id="1.20.1640.10:FF:000008">
    <property type="entry name" value="NPC intracellular cholesterol transporter 1"/>
    <property type="match status" value="1"/>
</dbReference>
<keyword evidence="12" id="KW-1207">Sterol metabolism</keyword>
<keyword evidence="4" id="KW-0153">Cholesterol metabolism</keyword>
<keyword evidence="6" id="KW-0732">Signal</keyword>
<feature type="transmembrane region" description="Helical" evidence="15">
    <location>
        <begin position="385"/>
        <end position="403"/>
    </location>
</feature>
<feature type="transmembrane region" description="Helical" evidence="15">
    <location>
        <begin position="700"/>
        <end position="720"/>
    </location>
</feature>
<evidence type="ECO:0000256" key="7">
    <source>
        <dbReference type="ARBA" id="ARBA00022989"/>
    </source>
</evidence>
<keyword evidence="11" id="KW-1015">Disulfide bond</keyword>
<evidence type="ECO:0000256" key="2">
    <source>
        <dbReference type="ARBA" id="ARBA00005585"/>
    </source>
</evidence>
<evidence type="ECO:0000256" key="13">
    <source>
        <dbReference type="ARBA" id="ARBA00023180"/>
    </source>
</evidence>
<feature type="transmembrane region" description="Helical" evidence="15">
    <location>
        <begin position="768"/>
        <end position="794"/>
    </location>
</feature>
<feature type="transmembrane region" description="Helical" evidence="15">
    <location>
        <begin position="1251"/>
        <end position="1274"/>
    </location>
</feature>
<evidence type="ECO:0000256" key="6">
    <source>
        <dbReference type="ARBA" id="ARBA00022729"/>
    </source>
</evidence>
<evidence type="ECO:0000256" key="10">
    <source>
        <dbReference type="ARBA" id="ARBA00023136"/>
    </source>
</evidence>